<feature type="transmembrane region" description="Helical" evidence="1">
    <location>
        <begin position="195"/>
        <end position="216"/>
    </location>
</feature>
<reference evidence="2 3" key="1">
    <citation type="submission" date="2018-07" db="EMBL/GenBank/DDBJ databases">
        <title>Dyella monticola sp. nov. and Dyella psychrodurans sp. nov. isolated from monsoon evergreen broad-leaved forest soil of Dinghu Mountain, China.</title>
        <authorList>
            <person name="Gao Z."/>
            <person name="Qiu L."/>
        </authorList>
    </citation>
    <scope>NUCLEOTIDE SEQUENCE [LARGE SCALE GENOMIC DNA]</scope>
    <source>
        <strain evidence="2 3">4MSK11</strain>
    </source>
</reference>
<dbReference type="Proteomes" id="UP000255334">
    <property type="component" value="Unassembled WGS sequence"/>
</dbReference>
<feature type="transmembrane region" description="Helical" evidence="1">
    <location>
        <begin position="75"/>
        <end position="99"/>
    </location>
</feature>
<accession>A0A370X078</accession>
<keyword evidence="1" id="KW-0472">Membrane</keyword>
<protein>
    <recommendedName>
        <fullName evidence="4">MASE1 domain-containing protein</fullName>
    </recommendedName>
</protein>
<feature type="transmembrane region" description="Helical" evidence="1">
    <location>
        <begin position="34"/>
        <end position="55"/>
    </location>
</feature>
<dbReference type="EMBL" id="QRBF01000006">
    <property type="protein sequence ID" value="RDS81818.1"/>
    <property type="molecule type" value="Genomic_DNA"/>
</dbReference>
<dbReference type="AlphaFoldDB" id="A0A370X078"/>
<evidence type="ECO:0000313" key="2">
    <source>
        <dbReference type="EMBL" id="RDS81818.1"/>
    </source>
</evidence>
<keyword evidence="1" id="KW-0812">Transmembrane</keyword>
<keyword evidence="3" id="KW-1185">Reference proteome</keyword>
<evidence type="ECO:0000313" key="3">
    <source>
        <dbReference type="Proteomes" id="UP000255334"/>
    </source>
</evidence>
<feature type="transmembrane region" description="Helical" evidence="1">
    <location>
        <begin position="148"/>
        <end position="174"/>
    </location>
</feature>
<feature type="transmembrane region" description="Helical" evidence="1">
    <location>
        <begin position="276"/>
        <end position="294"/>
    </location>
</feature>
<comment type="caution">
    <text evidence="2">The sequence shown here is derived from an EMBL/GenBank/DDBJ whole genome shotgun (WGS) entry which is preliminary data.</text>
</comment>
<dbReference type="RefSeq" id="WP_115478974.1">
    <property type="nucleotide sequence ID" value="NZ_QRBF01000006.1"/>
</dbReference>
<organism evidence="2 3">
    <name type="scientific">Dyella psychrodurans</name>
    <dbReference type="NCBI Taxonomy" id="1927960"/>
    <lineage>
        <taxon>Bacteria</taxon>
        <taxon>Pseudomonadati</taxon>
        <taxon>Pseudomonadota</taxon>
        <taxon>Gammaproteobacteria</taxon>
        <taxon>Lysobacterales</taxon>
        <taxon>Rhodanobacteraceae</taxon>
        <taxon>Dyella</taxon>
    </lineage>
</organism>
<evidence type="ECO:0000256" key="1">
    <source>
        <dbReference type="SAM" id="Phobius"/>
    </source>
</evidence>
<evidence type="ECO:0008006" key="4">
    <source>
        <dbReference type="Google" id="ProtNLM"/>
    </source>
</evidence>
<keyword evidence="1" id="KW-1133">Transmembrane helix</keyword>
<sequence>MGKTWLKREWQRHAAAAAGYLLIYMALRPISEPYWGIISAFRIVCLLFLPYRYWLTLPLMDTAGQSFNVLPHTQFGLSWTIISMIPGILPIMPIVWWCREKLDLFPNRQQINFHVLLLCSALCCLAMALVMMAALAHSFYSPGHPYPVGWITLPGIFIGRYIATIFVLPWILMARAELISKTPWKLRLQAFVKELFAADTLALLLSAALFLLWFHLHNYENARRLSYLALFMPIAWVTLKPGWRATALGGTPAILCTISLMEWHGVDTVYMVGSETFIALVMTCLFILGARVTARRQQEDQDRLDAERAIVLARQSIHISELRLRKTAQELELAGSAMSLAHHQMLTRFRHLLTPSEMQRYFRQASATQSQVSRLAESMHPSAWRERGLPAALRETIARALDDVGIAYRCEIKGLGAIDLSSNMHTTIYRLACEAVAHVNTQMICSRVRLRLRGGMTGQVRWIVLSVDGMVEPALINDAVYDITERQLLGSKLGAHGLDLDGLHNHVQLFDGQLHQRTSAMGVRISCLLVDEPTQRAATRAEVNPWIA</sequence>
<feature type="transmembrane region" description="Helical" evidence="1">
    <location>
        <begin position="111"/>
        <end position="136"/>
    </location>
</feature>
<name>A0A370X078_9GAMM</name>
<proteinExistence type="predicted"/>
<gene>
    <name evidence="2" type="ORF">DWU99_15440</name>
</gene>
<dbReference type="OrthoDB" id="5929525at2"/>